<dbReference type="WBParaSite" id="DME_0000085701-mRNA-1">
    <property type="protein sequence ID" value="DME_0000085701-mRNA-1"/>
    <property type="gene ID" value="DME_0000085701"/>
</dbReference>
<dbReference type="Gene3D" id="3.60.10.10">
    <property type="entry name" value="Endonuclease/exonuclease/phosphatase"/>
    <property type="match status" value="1"/>
</dbReference>
<protein>
    <submittedName>
        <fullName evidence="5">Endo/exonuclease/phosphatase domain-containing protein</fullName>
    </submittedName>
</protein>
<feature type="region of interest" description="Disordered" evidence="1">
    <location>
        <begin position="142"/>
        <end position="161"/>
    </location>
</feature>
<reference evidence="5" key="1">
    <citation type="submission" date="2017-02" db="UniProtKB">
        <authorList>
            <consortium name="WormBaseParasite"/>
        </authorList>
    </citation>
    <scope>IDENTIFICATION</scope>
</reference>
<evidence type="ECO:0000313" key="3">
    <source>
        <dbReference type="Proteomes" id="UP000038040"/>
    </source>
</evidence>
<evidence type="ECO:0000313" key="2">
    <source>
        <dbReference type="EMBL" id="VDN55244.1"/>
    </source>
</evidence>
<dbReference type="Proteomes" id="UP000038040">
    <property type="component" value="Unplaced"/>
</dbReference>
<dbReference type="Proteomes" id="UP000274756">
    <property type="component" value="Unassembled WGS sequence"/>
</dbReference>
<keyword evidence="4" id="KW-1185">Reference proteome</keyword>
<dbReference type="SUPFAM" id="SSF56219">
    <property type="entry name" value="DNase I-like"/>
    <property type="match status" value="1"/>
</dbReference>
<dbReference type="OrthoDB" id="5867484at2759"/>
<evidence type="ECO:0000313" key="5">
    <source>
        <dbReference type="WBParaSite" id="DME_0000085701-mRNA-1"/>
    </source>
</evidence>
<accession>A0A0N4U2F5</accession>
<reference evidence="2 4" key="2">
    <citation type="submission" date="2018-11" db="EMBL/GenBank/DDBJ databases">
        <authorList>
            <consortium name="Pathogen Informatics"/>
        </authorList>
    </citation>
    <scope>NUCLEOTIDE SEQUENCE [LARGE SCALE GENOMIC DNA]</scope>
</reference>
<dbReference type="AlphaFoldDB" id="A0A0N4U2F5"/>
<dbReference type="InterPro" id="IPR036691">
    <property type="entry name" value="Endo/exonu/phosph_ase_sf"/>
</dbReference>
<sequence>MDVACSSEVRLPHVDCRVIIKPGSEQRYWLYYCGVSNQSRRNGVEIVISEKTRSVLIRSHVYAPTLCADDRHKDKFYVELQLLTSLLRGNMVIIEGDWNARVGHDIITRNSITNIAIRLTIYQSVTAGRILDNRSYWGAKTGNRRGSDHASSQDLYKTDKS</sequence>
<name>A0A0N4U2F5_DRAME</name>
<proteinExistence type="predicted"/>
<organism evidence="3 5">
    <name type="scientific">Dracunculus medinensis</name>
    <name type="common">Guinea worm</name>
    <dbReference type="NCBI Taxonomy" id="318479"/>
    <lineage>
        <taxon>Eukaryota</taxon>
        <taxon>Metazoa</taxon>
        <taxon>Ecdysozoa</taxon>
        <taxon>Nematoda</taxon>
        <taxon>Chromadorea</taxon>
        <taxon>Rhabditida</taxon>
        <taxon>Spirurina</taxon>
        <taxon>Dracunculoidea</taxon>
        <taxon>Dracunculidae</taxon>
        <taxon>Dracunculus</taxon>
    </lineage>
</organism>
<evidence type="ECO:0000256" key="1">
    <source>
        <dbReference type="SAM" id="MobiDB-lite"/>
    </source>
</evidence>
<gene>
    <name evidence="2" type="ORF">DME_LOCUS5217</name>
</gene>
<evidence type="ECO:0000313" key="4">
    <source>
        <dbReference type="Proteomes" id="UP000274756"/>
    </source>
</evidence>
<dbReference type="EMBL" id="UYYG01001152">
    <property type="protein sequence ID" value="VDN55244.1"/>
    <property type="molecule type" value="Genomic_DNA"/>
</dbReference>